<feature type="transmembrane region" description="Helical" evidence="2">
    <location>
        <begin position="698"/>
        <end position="720"/>
    </location>
</feature>
<reference evidence="3" key="1">
    <citation type="journal article" date="2020" name="Stud. Mycol.">
        <title>101 Dothideomycetes genomes: a test case for predicting lifestyles and emergence of pathogens.</title>
        <authorList>
            <person name="Haridas S."/>
            <person name="Albert R."/>
            <person name="Binder M."/>
            <person name="Bloem J."/>
            <person name="Labutti K."/>
            <person name="Salamov A."/>
            <person name="Andreopoulos B."/>
            <person name="Baker S."/>
            <person name="Barry K."/>
            <person name="Bills G."/>
            <person name="Bluhm B."/>
            <person name="Cannon C."/>
            <person name="Castanera R."/>
            <person name="Culley D."/>
            <person name="Daum C."/>
            <person name="Ezra D."/>
            <person name="Gonzalez J."/>
            <person name="Henrissat B."/>
            <person name="Kuo A."/>
            <person name="Liang C."/>
            <person name="Lipzen A."/>
            <person name="Lutzoni F."/>
            <person name="Magnuson J."/>
            <person name="Mondo S."/>
            <person name="Nolan M."/>
            <person name="Ohm R."/>
            <person name="Pangilinan J."/>
            <person name="Park H.-J."/>
            <person name="Ramirez L."/>
            <person name="Alfaro M."/>
            <person name="Sun H."/>
            <person name="Tritt A."/>
            <person name="Yoshinaga Y."/>
            <person name="Zwiers L.-H."/>
            <person name="Turgeon B."/>
            <person name="Goodwin S."/>
            <person name="Spatafora J."/>
            <person name="Crous P."/>
            <person name="Grigoriev I."/>
        </authorList>
    </citation>
    <scope>NUCLEOTIDE SEQUENCE</scope>
    <source>
        <strain evidence="3">CBS 122681</strain>
    </source>
</reference>
<dbReference type="Proteomes" id="UP000799324">
    <property type="component" value="Unassembled WGS sequence"/>
</dbReference>
<name>A0A6A6T6B5_9PLEO</name>
<dbReference type="OrthoDB" id="5340195at2759"/>
<organism evidence="3 4">
    <name type="scientific">Lophiostoma macrostomum CBS 122681</name>
    <dbReference type="NCBI Taxonomy" id="1314788"/>
    <lineage>
        <taxon>Eukaryota</taxon>
        <taxon>Fungi</taxon>
        <taxon>Dikarya</taxon>
        <taxon>Ascomycota</taxon>
        <taxon>Pezizomycotina</taxon>
        <taxon>Dothideomycetes</taxon>
        <taxon>Pleosporomycetidae</taxon>
        <taxon>Pleosporales</taxon>
        <taxon>Lophiostomataceae</taxon>
        <taxon>Lophiostoma</taxon>
    </lineage>
</organism>
<feature type="transmembrane region" description="Helical" evidence="2">
    <location>
        <begin position="300"/>
        <end position="322"/>
    </location>
</feature>
<keyword evidence="4" id="KW-1185">Reference proteome</keyword>
<dbReference type="AlphaFoldDB" id="A0A6A6T6B5"/>
<evidence type="ECO:0000313" key="4">
    <source>
        <dbReference type="Proteomes" id="UP000799324"/>
    </source>
</evidence>
<proteinExistence type="predicted"/>
<accession>A0A6A6T6B5</accession>
<protein>
    <submittedName>
        <fullName evidence="3">Uncharacterized protein</fullName>
    </submittedName>
</protein>
<gene>
    <name evidence="3" type="ORF">K491DRAFT_692772</name>
</gene>
<feature type="compositionally biased region" description="Polar residues" evidence="1">
    <location>
        <begin position="116"/>
        <end position="127"/>
    </location>
</feature>
<feature type="transmembrane region" description="Helical" evidence="2">
    <location>
        <begin position="241"/>
        <end position="258"/>
    </location>
</feature>
<keyword evidence="2" id="KW-1133">Transmembrane helix</keyword>
<evidence type="ECO:0000313" key="3">
    <source>
        <dbReference type="EMBL" id="KAF2655569.1"/>
    </source>
</evidence>
<feature type="compositionally biased region" description="Basic residues" evidence="1">
    <location>
        <begin position="1"/>
        <end position="16"/>
    </location>
</feature>
<feature type="transmembrane region" description="Helical" evidence="2">
    <location>
        <begin position="201"/>
        <end position="221"/>
    </location>
</feature>
<evidence type="ECO:0000256" key="2">
    <source>
        <dbReference type="SAM" id="Phobius"/>
    </source>
</evidence>
<feature type="region of interest" description="Disordered" evidence="1">
    <location>
        <begin position="1"/>
        <end position="36"/>
    </location>
</feature>
<evidence type="ECO:0000256" key="1">
    <source>
        <dbReference type="SAM" id="MobiDB-lite"/>
    </source>
</evidence>
<sequence>MRRLPLTKHGPKRRRPQTQSAPRFYARDPPLSRTTPVTLVHANFEKTQICGKPGTAVMADHGRRSPASSGRVSPETYGGQYDPFVSPLDRFEMAHLPRRSPNEQGSQDRPRARSAGSISNESLSQDTPFADPRPAGASSYAPIPDENPNPVQGRRSFVGVDSLMSMNSLGPYKTQDPVAQALVDRRAGEIATWKIHWQTPAIIIVLWVGGVMGVLGHHFFYLSLDGHPAENQLVKIRYGTALGYFVKSCLVGSVILSYRQRIWHTFRQKAMTLSAIDGLFSVTEDPTQFINWEMLRNSKLATLMALCSWLIPIASVLSPAALTSEPRTTFTNDTCRQVANLNFTRESFYNFRKEGDYPGSSLVYYNTTDKAATTDGWFDYYDQPSKNVKKLTVTSVYLGKPATYVNASINACQEGYNCTYPLSFQGPGYKCDEIANSTHPTLEDQNVPFNISALAPIGDQIYMASVDLNDYRVPQTDTGTDGVAKPGYDPATLGAFDSEPVLWIGYAINTSQPYPAGSPYRSQWKNIHEPKIFKCIAHHTNYTFEMHYNDTNQIVNRTAREFIAPLIDTTVSLNPANASEYLATPVTNYVLPSPDVEKYKLTAAYHALGQQLRNFLRGSISYTPPYYVTKSDISETRLLIPSTSYPVPNLMDELQSMLEDMLITLLSEPHLVIADKTDVPCRKSRTLNTFVYHKEGLWIGYALAVAVAFGFLLVGGWSIFQNGVASDTQFSRIMVTTRNPTIDRLSVGACLGGDPFPKELTRTKLRFGVLREEEVREGPLGRVEHCCFGTEGETSEIVKYGTYAGLQKWRTRVKAKDEYDEEAEWFEKERLLPLAEEER</sequence>
<dbReference type="PANTHER" id="PTHR35041:SF3">
    <property type="entry name" value="FORMYLMETHIONINE DEFORMYLASE-LIKE PROTEIN"/>
    <property type="match status" value="1"/>
</dbReference>
<dbReference type="EMBL" id="MU004347">
    <property type="protein sequence ID" value="KAF2655569.1"/>
    <property type="molecule type" value="Genomic_DNA"/>
</dbReference>
<keyword evidence="2" id="KW-0812">Transmembrane</keyword>
<keyword evidence="2" id="KW-0472">Membrane</keyword>
<dbReference type="PANTHER" id="PTHR35041">
    <property type="entry name" value="MEDIATOR OF RNA POLYMERASE II TRANSCRIPTION SUBUNIT 1"/>
    <property type="match status" value="1"/>
</dbReference>
<feature type="region of interest" description="Disordered" evidence="1">
    <location>
        <begin position="97"/>
        <end position="155"/>
    </location>
</feature>
<feature type="region of interest" description="Disordered" evidence="1">
    <location>
        <begin position="54"/>
        <end position="84"/>
    </location>
</feature>